<evidence type="ECO:0000256" key="1">
    <source>
        <dbReference type="SAM" id="Phobius"/>
    </source>
</evidence>
<accession>A0A897NXT8</accession>
<organism evidence="2 3">
    <name type="scientific">Halapricum desulfuricans</name>
    <dbReference type="NCBI Taxonomy" id="2841257"/>
    <lineage>
        <taxon>Archaea</taxon>
        <taxon>Methanobacteriati</taxon>
        <taxon>Methanobacteriota</taxon>
        <taxon>Stenosarchaea group</taxon>
        <taxon>Halobacteria</taxon>
        <taxon>Halobacteriales</taxon>
        <taxon>Haloarculaceae</taxon>
        <taxon>Halapricum</taxon>
    </lineage>
</organism>
<gene>
    <name evidence="2" type="ORF">HSEST_1900</name>
</gene>
<keyword evidence="1" id="KW-1133">Transmembrane helix</keyword>
<evidence type="ECO:0000313" key="3">
    <source>
        <dbReference type="Proteomes" id="UP000663292"/>
    </source>
</evidence>
<keyword evidence="3" id="KW-1185">Reference proteome</keyword>
<reference evidence="2 3" key="1">
    <citation type="submission" date="2020-11" db="EMBL/GenBank/DDBJ databases">
        <title>Carbohydrate-dependent, anaerobic sulfur respiration: A novel catabolism in halophilic archaea.</title>
        <authorList>
            <person name="Sorokin D.Y."/>
            <person name="Messina E."/>
            <person name="Smedile F."/>
            <person name="La Cono V."/>
            <person name="Hallsworth J.E."/>
            <person name="Yakimov M.M."/>
        </authorList>
    </citation>
    <scope>NUCLEOTIDE SEQUENCE [LARGE SCALE GENOMIC DNA]</scope>
    <source>
        <strain evidence="2 3">HSR-Est</strain>
    </source>
</reference>
<feature type="transmembrane region" description="Helical" evidence="1">
    <location>
        <begin position="43"/>
        <end position="62"/>
    </location>
</feature>
<evidence type="ECO:0008006" key="4">
    <source>
        <dbReference type="Google" id="ProtNLM"/>
    </source>
</evidence>
<dbReference type="EMBL" id="CP064791">
    <property type="protein sequence ID" value="QSG15419.1"/>
    <property type="molecule type" value="Genomic_DNA"/>
</dbReference>
<name>A0A897NXT8_9EURY</name>
<proteinExistence type="predicted"/>
<dbReference type="AlphaFoldDB" id="A0A897NXT8"/>
<dbReference type="Proteomes" id="UP000663292">
    <property type="component" value="Chromosome"/>
</dbReference>
<protein>
    <recommendedName>
        <fullName evidence="4">Major facilitator superfamily (MFS) profile domain-containing protein</fullName>
    </recommendedName>
</protein>
<feature type="transmembrane region" description="Helical" evidence="1">
    <location>
        <begin position="18"/>
        <end position="37"/>
    </location>
</feature>
<keyword evidence="1" id="KW-0472">Membrane</keyword>
<keyword evidence="1" id="KW-0812">Transmembrane</keyword>
<sequence length="71" mass="7682">MSTMSDQLLLEPDDRRRFAAVVGAITVVTAVLIEATIGVRVAAALIVGLFSGLVFLLTAALLKRFAPEYYR</sequence>
<evidence type="ECO:0000313" key="2">
    <source>
        <dbReference type="EMBL" id="QSG15419.1"/>
    </source>
</evidence>